<comment type="similarity">
    <text evidence="1">Belongs to the protein kinase superfamily. CMGC Ser/Thr protein kinase family. CDC2/CDKX subfamily.</text>
</comment>
<dbReference type="PANTHER" id="PTHR24056">
    <property type="entry name" value="CELL DIVISION PROTEIN KINASE"/>
    <property type="match status" value="1"/>
</dbReference>
<keyword evidence="9 23" id="KW-0418">Kinase</keyword>
<evidence type="ECO:0000256" key="13">
    <source>
        <dbReference type="ARBA" id="ARBA00038543"/>
    </source>
</evidence>
<keyword evidence="7 20" id="KW-0547">Nucleotide-binding</keyword>
<dbReference type="InterPro" id="IPR008271">
    <property type="entry name" value="Ser/Thr_kinase_AS"/>
</dbReference>
<organism evidence="23 24">
    <name type="scientific">Bonamia ostreae</name>
    <dbReference type="NCBI Taxonomy" id="126728"/>
    <lineage>
        <taxon>Eukaryota</taxon>
        <taxon>Sar</taxon>
        <taxon>Rhizaria</taxon>
        <taxon>Endomyxa</taxon>
        <taxon>Ascetosporea</taxon>
        <taxon>Haplosporida</taxon>
        <taxon>Bonamia</taxon>
    </lineage>
</organism>
<dbReference type="InterPro" id="IPR011009">
    <property type="entry name" value="Kinase-like_dom_sf"/>
</dbReference>
<dbReference type="InterPro" id="IPR017441">
    <property type="entry name" value="Protein_kinase_ATP_BS"/>
</dbReference>
<evidence type="ECO:0000256" key="20">
    <source>
        <dbReference type="PROSITE-ProRule" id="PRU10141"/>
    </source>
</evidence>
<evidence type="ECO:0000256" key="21">
    <source>
        <dbReference type="RuleBase" id="RU000304"/>
    </source>
</evidence>
<sequence>MQNKTMLKYQLQGKIGEGSYGMVYKAKNQETGELLALKIIPIADEKKGVPTSAMREVSILKYLNHPNIIKFFLFPFNVSDFNVRLANIWRNVVILKKMDQNFNNSQNRVHDVIHDGKQLILAKEYVEQDLDTFIQNCKTQISIKNTKSLLQQLLLGVKYCHDNKIIHRDLKPQNLLINNKMELKIADFGLARIYNVENERSFSNQVVTLWYRAPDILMGSKNYSTSVDIWSVGCIFAEMYLKKPFLKGNSAETQLNRIFKELGTPSKEHWPEMAKLCKINKYNLGTFKKRNLSLKFPSLGNKGLDLLEKMLDCNPKTRISCVDALEHPFLNCKM</sequence>
<feature type="binding site" evidence="20">
    <location>
        <position position="38"/>
    </location>
    <ligand>
        <name>ATP</name>
        <dbReference type="ChEBI" id="CHEBI:30616"/>
    </ligand>
</feature>
<dbReference type="PROSITE" id="PS50011">
    <property type="entry name" value="PROTEIN_KINASE_DOM"/>
    <property type="match status" value="1"/>
</dbReference>
<evidence type="ECO:0000313" key="23">
    <source>
        <dbReference type="EMBL" id="MES1919755.1"/>
    </source>
</evidence>
<comment type="catalytic activity">
    <reaction evidence="17">
        <text>L-threonyl-[protein] + ATP = O-phospho-L-threonyl-[protein] + ADP + H(+)</text>
        <dbReference type="Rhea" id="RHEA:46608"/>
        <dbReference type="Rhea" id="RHEA-COMP:11060"/>
        <dbReference type="Rhea" id="RHEA-COMP:11605"/>
        <dbReference type="ChEBI" id="CHEBI:15378"/>
        <dbReference type="ChEBI" id="CHEBI:30013"/>
        <dbReference type="ChEBI" id="CHEBI:30616"/>
        <dbReference type="ChEBI" id="CHEBI:61977"/>
        <dbReference type="ChEBI" id="CHEBI:456216"/>
        <dbReference type="EC" id="2.7.11.22"/>
    </reaction>
</comment>
<dbReference type="EMBL" id="JBDODL010000389">
    <property type="protein sequence ID" value="MES1919755.1"/>
    <property type="molecule type" value="Genomic_DNA"/>
</dbReference>
<reference evidence="23 24" key="1">
    <citation type="journal article" date="2024" name="BMC Biol.">
        <title>Comparative genomics of Ascetosporea gives new insight into the evolutionary basis for animal parasitism in Rhizaria.</title>
        <authorList>
            <person name="Hiltunen Thoren M."/>
            <person name="Onut-Brannstrom I."/>
            <person name="Alfjorden A."/>
            <person name="Peckova H."/>
            <person name="Swords F."/>
            <person name="Hooper C."/>
            <person name="Holzer A.S."/>
            <person name="Bass D."/>
            <person name="Burki F."/>
        </authorList>
    </citation>
    <scope>NUCLEOTIDE SEQUENCE [LARGE SCALE GENOMIC DNA]</scope>
    <source>
        <strain evidence="23">20-A016</strain>
    </source>
</reference>
<gene>
    <name evidence="23" type="primary">CDK18</name>
    <name evidence="23" type="ORF">MHBO_001530</name>
</gene>
<evidence type="ECO:0000256" key="2">
    <source>
        <dbReference type="ARBA" id="ARBA00012409"/>
    </source>
</evidence>
<keyword evidence="24" id="KW-1185">Reference proteome</keyword>
<evidence type="ECO:0000256" key="3">
    <source>
        <dbReference type="ARBA" id="ARBA00012425"/>
    </source>
</evidence>
<evidence type="ECO:0000256" key="4">
    <source>
        <dbReference type="ARBA" id="ARBA00022527"/>
    </source>
</evidence>
<evidence type="ECO:0000256" key="10">
    <source>
        <dbReference type="ARBA" id="ARBA00022840"/>
    </source>
</evidence>
<evidence type="ECO:0000256" key="18">
    <source>
        <dbReference type="ARBA" id="ARBA00048367"/>
    </source>
</evidence>
<dbReference type="Pfam" id="PF00069">
    <property type="entry name" value="Pkinase"/>
    <property type="match status" value="2"/>
</dbReference>
<evidence type="ECO:0000256" key="17">
    <source>
        <dbReference type="ARBA" id="ARBA00047811"/>
    </source>
</evidence>
<dbReference type="PIRSF" id="PIRSF000654">
    <property type="entry name" value="Integrin-linked_kinase"/>
    <property type="match status" value="1"/>
</dbReference>
<keyword evidence="6" id="KW-0808">Transferase</keyword>
<comment type="subunit">
    <text evidence="13">May form a complex composed of at least the catalytic subunit CRK2 and a cyclin.</text>
</comment>
<evidence type="ECO:0000256" key="9">
    <source>
        <dbReference type="ARBA" id="ARBA00022777"/>
    </source>
</evidence>
<keyword evidence="11" id="KW-0460">Magnesium</keyword>
<evidence type="ECO:0000256" key="5">
    <source>
        <dbReference type="ARBA" id="ARBA00022618"/>
    </source>
</evidence>
<evidence type="ECO:0000256" key="6">
    <source>
        <dbReference type="ARBA" id="ARBA00022679"/>
    </source>
</evidence>
<dbReference type="Proteomes" id="UP001439008">
    <property type="component" value="Unassembled WGS sequence"/>
</dbReference>
<evidence type="ECO:0000256" key="1">
    <source>
        <dbReference type="ARBA" id="ARBA00006485"/>
    </source>
</evidence>
<evidence type="ECO:0000313" key="24">
    <source>
        <dbReference type="Proteomes" id="UP001439008"/>
    </source>
</evidence>
<evidence type="ECO:0000256" key="7">
    <source>
        <dbReference type="ARBA" id="ARBA00022741"/>
    </source>
</evidence>
<dbReference type="SUPFAM" id="SSF56112">
    <property type="entry name" value="Protein kinase-like (PK-like)"/>
    <property type="match status" value="1"/>
</dbReference>
<evidence type="ECO:0000256" key="14">
    <source>
        <dbReference type="ARBA" id="ARBA00039612"/>
    </source>
</evidence>
<evidence type="ECO:0000256" key="19">
    <source>
        <dbReference type="ARBA" id="ARBA00049280"/>
    </source>
</evidence>
<dbReference type="GO" id="GO:0016301">
    <property type="term" value="F:kinase activity"/>
    <property type="evidence" value="ECO:0007669"/>
    <property type="project" value="UniProtKB-KW"/>
</dbReference>
<protein>
    <recommendedName>
        <fullName evidence="14">Cyclin-dependent kinase 2 homolog</fullName>
        <ecNumber evidence="3">2.7.11.22</ecNumber>
        <ecNumber evidence="2">2.7.11.23</ecNumber>
    </recommendedName>
    <alternativeName>
        <fullName evidence="15">Cell division control protein 2 homolog</fullName>
    </alternativeName>
    <alternativeName>
        <fullName evidence="16">cdc2-related kinase 2</fullName>
    </alternativeName>
</protein>
<evidence type="ECO:0000256" key="16">
    <source>
        <dbReference type="ARBA" id="ARBA00042858"/>
    </source>
</evidence>
<evidence type="ECO:0000256" key="12">
    <source>
        <dbReference type="ARBA" id="ARBA00023306"/>
    </source>
</evidence>
<feature type="domain" description="Protein kinase" evidence="22">
    <location>
        <begin position="9"/>
        <end position="330"/>
    </location>
</feature>
<dbReference type="SMART" id="SM00220">
    <property type="entry name" value="S_TKc"/>
    <property type="match status" value="1"/>
</dbReference>
<dbReference type="PROSITE" id="PS00108">
    <property type="entry name" value="PROTEIN_KINASE_ST"/>
    <property type="match status" value="1"/>
</dbReference>
<evidence type="ECO:0000256" key="15">
    <source>
        <dbReference type="ARBA" id="ARBA00041902"/>
    </source>
</evidence>
<keyword evidence="8" id="KW-0498">Mitosis</keyword>
<evidence type="ECO:0000256" key="8">
    <source>
        <dbReference type="ARBA" id="ARBA00022776"/>
    </source>
</evidence>
<comment type="caution">
    <text evidence="23">The sequence shown here is derived from an EMBL/GenBank/DDBJ whole genome shotgun (WGS) entry which is preliminary data.</text>
</comment>
<dbReference type="InterPro" id="IPR000719">
    <property type="entry name" value="Prot_kinase_dom"/>
</dbReference>
<dbReference type="EC" id="2.7.11.22" evidence="3"/>
<dbReference type="Gene3D" id="3.30.200.20">
    <property type="entry name" value="Phosphorylase Kinase, domain 1"/>
    <property type="match status" value="2"/>
</dbReference>
<keyword evidence="12" id="KW-0131">Cell cycle</keyword>
<dbReference type="EC" id="2.7.11.23" evidence="2"/>
<evidence type="ECO:0000256" key="11">
    <source>
        <dbReference type="ARBA" id="ARBA00022842"/>
    </source>
</evidence>
<dbReference type="InterPro" id="IPR050108">
    <property type="entry name" value="CDK"/>
</dbReference>
<dbReference type="PROSITE" id="PS00107">
    <property type="entry name" value="PROTEIN_KINASE_ATP"/>
    <property type="match status" value="1"/>
</dbReference>
<dbReference type="PANTHER" id="PTHR24056:SF46">
    <property type="entry name" value="CYCLIN-DEPENDENT KINASE 5"/>
    <property type="match status" value="1"/>
</dbReference>
<name>A0ABV2AJB6_9EUKA</name>
<keyword evidence="4 21" id="KW-0723">Serine/threonine-protein kinase</keyword>
<comment type="catalytic activity">
    <reaction evidence="18">
        <text>L-seryl-[protein] + ATP = O-phospho-L-seryl-[protein] + ADP + H(+)</text>
        <dbReference type="Rhea" id="RHEA:17989"/>
        <dbReference type="Rhea" id="RHEA-COMP:9863"/>
        <dbReference type="Rhea" id="RHEA-COMP:11604"/>
        <dbReference type="ChEBI" id="CHEBI:15378"/>
        <dbReference type="ChEBI" id="CHEBI:29999"/>
        <dbReference type="ChEBI" id="CHEBI:30616"/>
        <dbReference type="ChEBI" id="CHEBI:83421"/>
        <dbReference type="ChEBI" id="CHEBI:456216"/>
        <dbReference type="EC" id="2.7.11.22"/>
    </reaction>
</comment>
<evidence type="ECO:0000259" key="22">
    <source>
        <dbReference type="PROSITE" id="PS50011"/>
    </source>
</evidence>
<comment type="catalytic activity">
    <reaction evidence="19">
        <text>[DNA-directed RNA polymerase] + ATP = phospho-[DNA-directed RNA polymerase] + ADP + H(+)</text>
        <dbReference type="Rhea" id="RHEA:10216"/>
        <dbReference type="Rhea" id="RHEA-COMP:11321"/>
        <dbReference type="Rhea" id="RHEA-COMP:11322"/>
        <dbReference type="ChEBI" id="CHEBI:15378"/>
        <dbReference type="ChEBI" id="CHEBI:30616"/>
        <dbReference type="ChEBI" id="CHEBI:43176"/>
        <dbReference type="ChEBI" id="CHEBI:68546"/>
        <dbReference type="ChEBI" id="CHEBI:456216"/>
        <dbReference type="EC" id="2.7.11.23"/>
    </reaction>
</comment>
<keyword evidence="10 20" id="KW-0067">ATP-binding</keyword>
<dbReference type="Gene3D" id="1.10.510.10">
    <property type="entry name" value="Transferase(Phosphotransferase) domain 1"/>
    <property type="match status" value="1"/>
</dbReference>
<accession>A0ABV2AJB6</accession>
<proteinExistence type="inferred from homology"/>
<dbReference type="CDD" id="cd07829">
    <property type="entry name" value="STKc_CDK_like"/>
    <property type="match status" value="1"/>
</dbReference>
<keyword evidence="5" id="KW-0132">Cell division</keyword>